<evidence type="ECO:0000256" key="4">
    <source>
        <dbReference type="PROSITE-ProRule" id="PRU00221"/>
    </source>
</evidence>
<accession>A0A7S4D9K6</accession>
<evidence type="ECO:0000259" key="6">
    <source>
        <dbReference type="Pfam" id="PF12265"/>
    </source>
</evidence>
<dbReference type="PROSITE" id="PS50294">
    <property type="entry name" value="WD_REPEATS_REGION"/>
    <property type="match status" value="3"/>
</dbReference>
<dbReference type="InterPro" id="IPR001680">
    <property type="entry name" value="WD40_rpt"/>
</dbReference>
<dbReference type="InterPro" id="IPR015943">
    <property type="entry name" value="WD40/YVTN_repeat-like_dom_sf"/>
</dbReference>
<gene>
    <name evidence="7" type="ORF">HAKA00212_LOCUS15081</name>
</gene>
<sequence length="430" mass="47043">MAVDDDGEEKAEVEKDEQEDTTRQVWRPGVDALEEGEQLDYDPSAYIMYHTIQPEWPCLSFDILKDNLGEGRTRFPMTMMACCGTQADRREKNKITLLKMSDMQKTQVKDDDDDEEESDDSDTEDDPTLDHCHIAHPSGGVNRIRSMPQQPGIIATWSDGGAPYVWDATSPLTLLESGKPGPRAHTLPPAATFGGHPQEGWALDWSPSAAGRLLTGDCGGFIYHWEPAGGGGAAGWAVDKVPFTGHQGSVEDLQWSPTEATVFMSAGVDRTVRVWDLRQKGGSMLSCEAHAADVNVISWNRAVAYLVASGSDDGAFKIWDLRRFGKSEPIANFKWHTAPITSVEWSPSDESVVAVAGADNQITVWDLSVEADDAEGRARPPGADDVPAQLLFVHQGQVDIKELHFHQQLPGVIMSTALDGFNVFKPATQI</sequence>
<dbReference type="EMBL" id="HBIU01032702">
    <property type="protein sequence ID" value="CAE0636321.1"/>
    <property type="molecule type" value="Transcribed_RNA"/>
</dbReference>
<dbReference type="GO" id="GO:0042254">
    <property type="term" value="P:ribosome biogenesis"/>
    <property type="evidence" value="ECO:0007669"/>
    <property type="project" value="TreeGrafter"/>
</dbReference>
<evidence type="ECO:0000313" key="7">
    <source>
        <dbReference type="EMBL" id="CAE0636321.1"/>
    </source>
</evidence>
<dbReference type="InterPro" id="IPR051972">
    <property type="entry name" value="Glutamate-rich_WD_repeat"/>
</dbReference>
<dbReference type="InterPro" id="IPR020472">
    <property type="entry name" value="WD40_PAC1"/>
</dbReference>
<feature type="repeat" description="WD" evidence="4">
    <location>
        <begin position="243"/>
        <end position="278"/>
    </location>
</feature>
<feature type="repeat" description="WD" evidence="4">
    <location>
        <begin position="287"/>
        <end position="322"/>
    </location>
</feature>
<dbReference type="InterPro" id="IPR036322">
    <property type="entry name" value="WD40_repeat_dom_sf"/>
</dbReference>
<feature type="compositionally biased region" description="Acidic residues" evidence="5">
    <location>
        <begin position="110"/>
        <end position="127"/>
    </location>
</feature>
<evidence type="ECO:0000256" key="3">
    <source>
        <dbReference type="ARBA" id="ARBA00040876"/>
    </source>
</evidence>
<evidence type="ECO:0000256" key="2">
    <source>
        <dbReference type="ARBA" id="ARBA00022737"/>
    </source>
</evidence>
<feature type="region of interest" description="Disordered" evidence="5">
    <location>
        <begin position="98"/>
        <end position="131"/>
    </location>
</feature>
<protein>
    <recommendedName>
        <fullName evidence="3">Glutamate-rich WD repeat-containing protein 1</fullName>
    </recommendedName>
</protein>
<feature type="repeat" description="WD" evidence="4">
    <location>
        <begin position="333"/>
        <end position="368"/>
    </location>
</feature>
<keyword evidence="1 4" id="KW-0853">WD repeat</keyword>
<name>A0A7S4D9K6_HETAK</name>
<dbReference type="SUPFAM" id="SSF50978">
    <property type="entry name" value="WD40 repeat-like"/>
    <property type="match status" value="1"/>
</dbReference>
<dbReference type="PROSITE" id="PS50082">
    <property type="entry name" value="WD_REPEATS_2"/>
    <property type="match status" value="3"/>
</dbReference>
<dbReference type="PRINTS" id="PR00320">
    <property type="entry name" value="GPROTEINBRPT"/>
</dbReference>
<dbReference type="GO" id="GO:0005730">
    <property type="term" value="C:nucleolus"/>
    <property type="evidence" value="ECO:0007669"/>
    <property type="project" value="TreeGrafter"/>
</dbReference>
<dbReference type="SMART" id="SM00320">
    <property type="entry name" value="WD40"/>
    <property type="match status" value="5"/>
</dbReference>
<dbReference type="PANTHER" id="PTHR45903:SF1">
    <property type="entry name" value="GLUTAMATE-RICH WD REPEAT-CONTAINING PROTEIN 1"/>
    <property type="match status" value="1"/>
</dbReference>
<dbReference type="PANTHER" id="PTHR45903">
    <property type="entry name" value="GLUTAMATE-RICH WD REPEAT-CONTAINING PROTEIN 1"/>
    <property type="match status" value="1"/>
</dbReference>
<evidence type="ECO:0000256" key="1">
    <source>
        <dbReference type="ARBA" id="ARBA00022574"/>
    </source>
</evidence>
<dbReference type="AlphaFoldDB" id="A0A7S4D9K6"/>
<feature type="compositionally biased region" description="Acidic residues" evidence="5">
    <location>
        <begin position="1"/>
        <end position="19"/>
    </location>
</feature>
<dbReference type="InterPro" id="IPR022052">
    <property type="entry name" value="Histone-bd_RBBP4-like_N"/>
</dbReference>
<evidence type="ECO:0000256" key="5">
    <source>
        <dbReference type="SAM" id="MobiDB-lite"/>
    </source>
</evidence>
<feature type="domain" description="Histone-binding protein RBBP4-like N-terminal" evidence="6">
    <location>
        <begin position="37"/>
        <end position="102"/>
    </location>
</feature>
<dbReference type="Pfam" id="PF12265">
    <property type="entry name" value="CAF1C_H4-bd"/>
    <property type="match status" value="1"/>
</dbReference>
<proteinExistence type="predicted"/>
<feature type="region of interest" description="Disordered" evidence="5">
    <location>
        <begin position="1"/>
        <end position="27"/>
    </location>
</feature>
<keyword evidence="2" id="KW-0677">Repeat</keyword>
<reference evidence="7" key="1">
    <citation type="submission" date="2021-01" db="EMBL/GenBank/DDBJ databases">
        <authorList>
            <person name="Corre E."/>
            <person name="Pelletier E."/>
            <person name="Niang G."/>
            <person name="Scheremetjew M."/>
            <person name="Finn R."/>
            <person name="Kale V."/>
            <person name="Holt S."/>
            <person name="Cochrane G."/>
            <person name="Meng A."/>
            <person name="Brown T."/>
            <person name="Cohen L."/>
        </authorList>
    </citation>
    <scope>NUCLEOTIDE SEQUENCE</scope>
    <source>
        <strain evidence="7">CCMP3107</strain>
    </source>
</reference>
<dbReference type="Pfam" id="PF00400">
    <property type="entry name" value="WD40"/>
    <property type="match status" value="3"/>
</dbReference>
<dbReference type="Gene3D" id="2.130.10.10">
    <property type="entry name" value="YVTN repeat-like/Quinoprotein amine dehydrogenase"/>
    <property type="match status" value="1"/>
</dbReference>
<organism evidence="7">
    <name type="scientific">Heterosigma akashiwo</name>
    <name type="common">Chromophytic alga</name>
    <name type="synonym">Heterosigma carterae</name>
    <dbReference type="NCBI Taxonomy" id="2829"/>
    <lineage>
        <taxon>Eukaryota</taxon>
        <taxon>Sar</taxon>
        <taxon>Stramenopiles</taxon>
        <taxon>Ochrophyta</taxon>
        <taxon>Raphidophyceae</taxon>
        <taxon>Chattonellales</taxon>
        <taxon>Chattonellaceae</taxon>
        <taxon>Heterosigma</taxon>
    </lineage>
</organism>